<keyword evidence="1" id="KW-0812">Transmembrane</keyword>
<accession>A0A183K2Z7</accession>
<proteinExistence type="predicted"/>
<keyword evidence="1" id="KW-1133">Transmembrane helix</keyword>
<keyword evidence="1" id="KW-0472">Membrane</keyword>
<evidence type="ECO:0000313" key="2">
    <source>
        <dbReference type="EMBL" id="VDP35250.1"/>
    </source>
</evidence>
<feature type="transmembrane region" description="Helical" evidence="1">
    <location>
        <begin position="40"/>
        <end position="61"/>
    </location>
</feature>
<protein>
    <submittedName>
        <fullName evidence="4">Transmembrane protein</fullName>
    </submittedName>
</protein>
<gene>
    <name evidence="2" type="ORF">SCUD_LOCUS9362</name>
</gene>
<sequence length="242" mass="27280">MPVSMVSDSVITSDRAFIILGLISSRPLDLSGFIRNCKRVFFLITTISINVLVLSELITGLSPSPVKTPLKYPDKAPAFATSFFAESTGYVVDNVVGFHHFTELASLCPVILRKTLPQRLYVNFRRLAQFLYNSLDIDVAEMQAGNSHVQYLKFRLFDKFVSPIANSSHLETLPSTSESKHVRVAIADHFDRLHTVVQNISSTMTDFSKMLQKMSTAITDLRINVKQLLLKSNEREQPHQFD</sequence>
<evidence type="ECO:0000313" key="3">
    <source>
        <dbReference type="Proteomes" id="UP000279833"/>
    </source>
</evidence>
<dbReference type="Proteomes" id="UP000279833">
    <property type="component" value="Unassembled WGS sequence"/>
</dbReference>
<reference evidence="2 3" key="2">
    <citation type="submission" date="2018-11" db="EMBL/GenBank/DDBJ databases">
        <authorList>
            <consortium name="Pathogen Informatics"/>
        </authorList>
    </citation>
    <scope>NUCLEOTIDE SEQUENCE [LARGE SCALE GENOMIC DNA]</scope>
    <source>
        <strain evidence="2">Dakar</strain>
        <strain evidence="3">Dakar, Senegal</strain>
    </source>
</reference>
<name>A0A183K2Z7_9TREM</name>
<evidence type="ECO:0000256" key="1">
    <source>
        <dbReference type="SAM" id="Phobius"/>
    </source>
</evidence>
<keyword evidence="3" id="KW-1185">Reference proteome</keyword>
<dbReference type="EMBL" id="UZAK01033187">
    <property type="protein sequence ID" value="VDP35250.1"/>
    <property type="molecule type" value="Genomic_DNA"/>
</dbReference>
<evidence type="ECO:0000313" key="4">
    <source>
        <dbReference type="WBParaSite" id="SCUD_0000936201-mRNA-1"/>
    </source>
</evidence>
<dbReference type="WBParaSite" id="SCUD_0000936201-mRNA-1">
    <property type="protein sequence ID" value="SCUD_0000936201-mRNA-1"/>
    <property type="gene ID" value="SCUD_0000936201"/>
</dbReference>
<reference evidence="4" key="1">
    <citation type="submission" date="2016-06" db="UniProtKB">
        <authorList>
            <consortium name="WormBaseParasite"/>
        </authorList>
    </citation>
    <scope>IDENTIFICATION</scope>
</reference>
<dbReference type="AlphaFoldDB" id="A0A183K2Z7"/>
<organism evidence="4">
    <name type="scientific">Schistosoma curassoni</name>
    <dbReference type="NCBI Taxonomy" id="6186"/>
    <lineage>
        <taxon>Eukaryota</taxon>
        <taxon>Metazoa</taxon>
        <taxon>Spiralia</taxon>
        <taxon>Lophotrochozoa</taxon>
        <taxon>Platyhelminthes</taxon>
        <taxon>Trematoda</taxon>
        <taxon>Digenea</taxon>
        <taxon>Strigeidida</taxon>
        <taxon>Schistosomatoidea</taxon>
        <taxon>Schistosomatidae</taxon>
        <taxon>Schistosoma</taxon>
    </lineage>
</organism>